<dbReference type="GO" id="GO:0005829">
    <property type="term" value="C:cytosol"/>
    <property type="evidence" value="ECO:0007669"/>
    <property type="project" value="TreeGrafter"/>
</dbReference>
<feature type="region of interest" description="Disordered" evidence="8">
    <location>
        <begin position="1178"/>
        <end position="1209"/>
    </location>
</feature>
<comment type="function">
    <text evidence="6">Component of the elongator complex which is required for multiple tRNA modifications, including mcm5U (5-methoxycarbonylmethyl uridine), mcm5s2U (5-methoxycarbonylmethyl-2-thiouridine), and ncm5U (5-carbamoylmethyl uridine). The elongator complex catalyzes formation of carboxymethyluridine in the wobble base at position 34 in tRNAs.</text>
</comment>
<feature type="domain" description="ELP1 N-terminal second beta-propeller" evidence="10">
    <location>
        <begin position="436"/>
        <end position="721"/>
    </location>
</feature>
<feature type="region of interest" description="Disordered" evidence="8">
    <location>
        <begin position="693"/>
        <end position="714"/>
    </location>
</feature>
<evidence type="ECO:0000259" key="12">
    <source>
        <dbReference type="Pfam" id="PF23925"/>
    </source>
</evidence>
<evidence type="ECO:0000256" key="8">
    <source>
        <dbReference type="SAM" id="MobiDB-lite"/>
    </source>
</evidence>
<dbReference type="PIRSF" id="PIRSF017233">
    <property type="entry name" value="IKAP"/>
    <property type="match status" value="1"/>
</dbReference>
<feature type="domain" description="ELP1 TPR" evidence="11">
    <location>
        <begin position="930"/>
        <end position="1092"/>
    </location>
</feature>
<evidence type="ECO:0000259" key="13">
    <source>
        <dbReference type="Pfam" id="PF23936"/>
    </source>
</evidence>
<evidence type="ECO:0000256" key="4">
    <source>
        <dbReference type="ARBA" id="ARBA00022694"/>
    </source>
</evidence>
<dbReference type="GO" id="GO:0002926">
    <property type="term" value="P:tRNA wobble base 5-methoxycarbonylmethyl-2-thiouridinylation"/>
    <property type="evidence" value="ECO:0007669"/>
    <property type="project" value="TreeGrafter"/>
</dbReference>
<comment type="similarity">
    <text evidence="2 6">Belongs to the ELP1/IKA1 family.</text>
</comment>
<evidence type="ECO:0000259" key="9">
    <source>
        <dbReference type="Pfam" id="PF04762"/>
    </source>
</evidence>
<keyword evidence="6" id="KW-0539">Nucleus</keyword>
<comment type="caution">
    <text evidence="14">The sequence shown here is derived from an EMBL/GenBank/DDBJ whole genome shotgun (WGS) entry which is preliminary data.</text>
</comment>
<dbReference type="SUPFAM" id="SSF69322">
    <property type="entry name" value="Tricorn protease domain 2"/>
    <property type="match status" value="1"/>
</dbReference>
<feature type="region of interest" description="Disordered" evidence="8">
    <location>
        <begin position="199"/>
        <end position="218"/>
    </location>
</feature>
<dbReference type="InterPro" id="IPR056164">
    <property type="entry name" value="Beta-prop_ELP1_1st"/>
</dbReference>
<evidence type="ECO:0000256" key="6">
    <source>
        <dbReference type="PIRNR" id="PIRNR017233"/>
    </source>
</evidence>
<keyword evidence="3 6" id="KW-0963">Cytoplasm</keyword>
<dbReference type="InterPro" id="IPR015943">
    <property type="entry name" value="WD40/YVTN_repeat-like_dom_sf"/>
</dbReference>
<feature type="compositionally biased region" description="Basic residues" evidence="8">
    <location>
        <begin position="1188"/>
        <end position="1200"/>
    </location>
</feature>
<dbReference type="GO" id="GO:0005634">
    <property type="term" value="C:nucleus"/>
    <property type="evidence" value="ECO:0007669"/>
    <property type="project" value="UniProtKB-SubCell"/>
</dbReference>
<evidence type="ECO:0000313" key="14">
    <source>
        <dbReference type="EMBL" id="KAH8103431.1"/>
    </source>
</evidence>
<dbReference type="InterPro" id="IPR056165">
    <property type="entry name" value="Beta-prop_ELP1_2nd"/>
</dbReference>
<feature type="coiled-coil region" evidence="7">
    <location>
        <begin position="1119"/>
        <end position="1146"/>
    </location>
</feature>
<comment type="pathway">
    <text evidence="1">tRNA modification; 5-methoxycarbonylmethyl-2-thiouridine-tRNA biosynthesis.</text>
</comment>
<protein>
    <recommendedName>
        <fullName evidence="5 6">Elongator complex protein 1</fullName>
    </recommendedName>
</protein>
<gene>
    <name evidence="14" type="ORF">BXZ70DRAFT_729746</name>
</gene>
<dbReference type="Pfam" id="PF23936">
    <property type="entry name" value="HB_ELP1"/>
    <property type="match status" value="1"/>
</dbReference>
<feature type="domain" description="ELP1 first N-terminal beta-propeller" evidence="9">
    <location>
        <begin position="1"/>
        <end position="398"/>
    </location>
</feature>
<dbReference type="Pfam" id="PF23797">
    <property type="entry name" value="Beta-prop_ELP1_2nd"/>
    <property type="match status" value="1"/>
</dbReference>
<sequence>MRNLSFLGATRQHLQVGLDSSISATTLDLDEHAIYVAVERTTDDGNVEVDIWKTEENDGEDEVPATILSTFTSIAYTDVSPWTSNLPRPPELVSFRLLPDSRTLALIMRGGDIATLSLDDDVSQPEVVGSVESGILAAAWSPDDSLVTLATGDNKVILMTSTFDVVSEGPLHSNEFGEDAPINVGWGSKQTQFHGSLGKAAAQEKRPDVIGRSPDDDGLPRVSWRGDGAFFVVSSLSPLREEGMQHRSLRVYSHTGALQSTSEATPGLEHVLSWRPSGNWIVGTQRYGFEGGGIGREGRHDLVMFERNGLRRGDFSLEKVARGHERKSDGDRQWGYRVRELGWSSDSNVLSVWIERASGDIVQLWTIGNYHWYLKHEIPAPSLDGKPGRFTSVSWHPEDPLRILLTTTSTLVQRTYSWETFVSRSKPPIDSGSVAVLDGASVLLTPFRTQNVPPPMSTHNLPVPNHSSSSSPYNVLVQPLPPVHISFFSHKDIMLSLWESGYYELTDLKTRLGPGKGKAMDPKTTCFNLESDGWIYKQASPFGHNGITFAVLQSNDHRDRITLIRDEDTSRADVDMPGLNGRLVYGDNHVAWQSSKGEIFSIDVETRDKVLSARFQEFCFEAEYVPGSQSTSPFYVGLSKSGKLSITSSQIATRILASNVNSFTIASGFLVYTTTAHVAQFAPLDQLSSLLEASADDSTNPSQDTQPEWETRRVERGSRIVTAVPSTMSLVLQMPRGNLETINPRPLVMNIVRQDIDNGNFAKAFSACRRHRVDLNVFLEHNKEEFMKLIPQFLEQVSDVDYINLFLTSVGQGSLPPETVSDLCDAVRAELERIDLKKYVSSILTAHVVKRPPDHEAGLSLLLRLRDTEPQIVEDAVKYIIFLVDANSLFDTALGMYDFSLVLMIAQHAQKDPREYLPFLRELRALDEHYQKFRIDDHLKRHEKALQHLANAGAERFKEAIAYAEKHQLYDTALAIWRDTPQYEAVLGIYGDWLFERREFKDAAFVFRQAGKPSKAMLAYEKALDWQEVFEIAIQEKLSNEDLAEIGYRIAEDLSSKKRYQDSARVFLDYVKDPRAAVIALVQGNLFSEARRIIALHLQPDLLEEIVYPGALETRAQIAEEVGEMKDQLRKQVSRLRELRVKKVEEPDAFYGVEDTDLHNVDVMTDISMAPTMFTRYTQAPSTAASRTSKRSSRSKRKMERKVGSGRKGTVDEEEYLLKSITKLVTRFTSTQNDAHNLLPHLFQFTQEHKDEGIELQEEISSYEKELVAAVEEVWKKPGAVDGENETADSWALRMQEHDKRQAIDPMEKVGKPEVTRRVWNGKLSLLR</sequence>
<dbReference type="GO" id="GO:0016301">
    <property type="term" value="F:kinase activity"/>
    <property type="evidence" value="ECO:0007669"/>
    <property type="project" value="UniProtKB-KW"/>
</dbReference>
<name>A0A8K0UUH3_9AGAR</name>
<dbReference type="EMBL" id="JAEVFJ010000007">
    <property type="protein sequence ID" value="KAH8103431.1"/>
    <property type="molecule type" value="Genomic_DNA"/>
</dbReference>
<evidence type="ECO:0000256" key="1">
    <source>
        <dbReference type="ARBA" id="ARBA00005043"/>
    </source>
</evidence>
<dbReference type="InterPro" id="IPR006849">
    <property type="entry name" value="Elp1"/>
</dbReference>
<feature type="domain" description="ELP1 alpha-solenoid" evidence="12">
    <location>
        <begin position="745"/>
        <end position="810"/>
    </location>
</feature>
<keyword evidence="14" id="KW-0808">Transferase</keyword>
<keyword evidence="14" id="KW-0418">Kinase</keyword>
<dbReference type="Proteomes" id="UP000813824">
    <property type="component" value="Unassembled WGS sequence"/>
</dbReference>
<feature type="coiled-coil region" evidence="7">
    <location>
        <begin position="1246"/>
        <end position="1273"/>
    </location>
</feature>
<dbReference type="InterPro" id="IPR056169">
    <property type="entry name" value="HB_ELP1"/>
</dbReference>
<feature type="compositionally biased region" description="Polar residues" evidence="8">
    <location>
        <begin position="699"/>
        <end position="708"/>
    </location>
</feature>
<dbReference type="UniPathway" id="UPA00988"/>
<dbReference type="InterPro" id="IPR056167">
    <property type="entry name" value="A-sol_ELP1"/>
</dbReference>
<dbReference type="Pfam" id="PF04762">
    <property type="entry name" value="Beta-prop_ELP1_1st"/>
    <property type="match status" value="1"/>
</dbReference>
<evidence type="ECO:0000259" key="10">
    <source>
        <dbReference type="Pfam" id="PF23797"/>
    </source>
</evidence>
<keyword evidence="7" id="KW-0175">Coiled coil</keyword>
<evidence type="ECO:0000256" key="7">
    <source>
        <dbReference type="SAM" id="Coils"/>
    </source>
</evidence>
<reference evidence="14" key="1">
    <citation type="journal article" date="2021" name="New Phytol.">
        <title>Evolutionary innovations through gain and loss of genes in the ectomycorrhizal Boletales.</title>
        <authorList>
            <person name="Wu G."/>
            <person name="Miyauchi S."/>
            <person name="Morin E."/>
            <person name="Kuo A."/>
            <person name="Drula E."/>
            <person name="Varga T."/>
            <person name="Kohler A."/>
            <person name="Feng B."/>
            <person name="Cao Y."/>
            <person name="Lipzen A."/>
            <person name="Daum C."/>
            <person name="Hundley H."/>
            <person name="Pangilinan J."/>
            <person name="Johnson J."/>
            <person name="Barry K."/>
            <person name="LaButti K."/>
            <person name="Ng V."/>
            <person name="Ahrendt S."/>
            <person name="Min B."/>
            <person name="Choi I.G."/>
            <person name="Park H."/>
            <person name="Plett J.M."/>
            <person name="Magnuson J."/>
            <person name="Spatafora J.W."/>
            <person name="Nagy L.G."/>
            <person name="Henrissat B."/>
            <person name="Grigoriev I.V."/>
            <person name="Yang Z.L."/>
            <person name="Xu J."/>
            <person name="Martin F.M."/>
        </authorList>
    </citation>
    <scope>NUCLEOTIDE SEQUENCE</scope>
    <source>
        <strain evidence="14">KKN 215</strain>
    </source>
</reference>
<dbReference type="OrthoDB" id="40048at2759"/>
<evidence type="ECO:0000259" key="11">
    <source>
        <dbReference type="Pfam" id="PF23878"/>
    </source>
</evidence>
<dbReference type="Pfam" id="PF23878">
    <property type="entry name" value="TPR_ELP1"/>
    <property type="match status" value="1"/>
</dbReference>
<keyword evidence="15" id="KW-1185">Reference proteome</keyword>
<keyword evidence="4" id="KW-0819">tRNA processing</keyword>
<dbReference type="PANTHER" id="PTHR12747">
    <property type="entry name" value="ELONGATOR COMPLEX PROTEIN 1"/>
    <property type="match status" value="1"/>
</dbReference>
<evidence type="ECO:0000256" key="5">
    <source>
        <dbReference type="ARBA" id="ARBA00029535"/>
    </source>
</evidence>
<comment type="subcellular location">
    <subcellularLocation>
        <location evidence="6">Cytoplasm</location>
    </subcellularLocation>
    <subcellularLocation>
        <location evidence="6">Nucleus</location>
    </subcellularLocation>
</comment>
<dbReference type="PANTHER" id="PTHR12747:SF0">
    <property type="entry name" value="ELONGATOR COMPLEX PROTEIN 1"/>
    <property type="match status" value="1"/>
</dbReference>
<evidence type="ECO:0000256" key="2">
    <source>
        <dbReference type="ARBA" id="ARBA00006086"/>
    </source>
</evidence>
<evidence type="ECO:0000256" key="3">
    <source>
        <dbReference type="ARBA" id="ARBA00022490"/>
    </source>
</evidence>
<feature type="domain" description="ELP1 three-helical bundle" evidence="13">
    <location>
        <begin position="1101"/>
        <end position="1273"/>
    </location>
</feature>
<accession>A0A8K0UUH3</accession>
<dbReference type="Pfam" id="PF23925">
    <property type="entry name" value="A-sol_ELP1"/>
    <property type="match status" value="2"/>
</dbReference>
<organism evidence="14 15">
    <name type="scientific">Cristinia sonorae</name>
    <dbReference type="NCBI Taxonomy" id="1940300"/>
    <lineage>
        <taxon>Eukaryota</taxon>
        <taxon>Fungi</taxon>
        <taxon>Dikarya</taxon>
        <taxon>Basidiomycota</taxon>
        <taxon>Agaricomycotina</taxon>
        <taxon>Agaricomycetes</taxon>
        <taxon>Agaricomycetidae</taxon>
        <taxon>Agaricales</taxon>
        <taxon>Pleurotineae</taxon>
        <taxon>Stephanosporaceae</taxon>
        <taxon>Cristinia</taxon>
    </lineage>
</organism>
<dbReference type="InterPro" id="IPR056166">
    <property type="entry name" value="TPR_ELP1"/>
</dbReference>
<dbReference type="Gene3D" id="2.130.10.10">
    <property type="entry name" value="YVTN repeat-like/Quinoprotein amine dehydrogenase"/>
    <property type="match status" value="1"/>
</dbReference>
<dbReference type="GO" id="GO:0033588">
    <property type="term" value="C:elongator holoenzyme complex"/>
    <property type="evidence" value="ECO:0007669"/>
    <property type="project" value="InterPro"/>
</dbReference>
<evidence type="ECO:0000313" key="15">
    <source>
        <dbReference type="Proteomes" id="UP000813824"/>
    </source>
</evidence>
<proteinExistence type="inferred from homology"/>
<dbReference type="GO" id="GO:0000049">
    <property type="term" value="F:tRNA binding"/>
    <property type="evidence" value="ECO:0007669"/>
    <property type="project" value="TreeGrafter"/>
</dbReference>
<feature type="domain" description="ELP1 alpha-solenoid" evidence="12">
    <location>
        <begin position="820"/>
        <end position="923"/>
    </location>
</feature>
<feature type="compositionally biased region" description="Basic and acidic residues" evidence="8">
    <location>
        <begin position="202"/>
        <end position="218"/>
    </location>
</feature>